<reference evidence="2" key="1">
    <citation type="submission" date="2020-04" db="EMBL/GenBank/DDBJ databases">
        <authorList>
            <person name="Zhang T."/>
        </authorList>
    </citation>
    <scope>NUCLEOTIDE SEQUENCE</scope>
    <source>
        <strain evidence="2">HKST-UBA02</strain>
    </source>
</reference>
<dbReference type="PROSITE" id="PS50853">
    <property type="entry name" value="FN3"/>
    <property type="match status" value="1"/>
</dbReference>
<name>A0A955LVU7_UNCKA</name>
<comment type="caution">
    <text evidence="2">The sequence shown here is derived from an EMBL/GenBank/DDBJ whole genome shotgun (WGS) entry which is preliminary data.</text>
</comment>
<dbReference type="AlphaFoldDB" id="A0A955LVU7"/>
<gene>
    <name evidence="2" type="ORF">KC573_01495</name>
</gene>
<feature type="domain" description="Fibronectin type-III" evidence="1">
    <location>
        <begin position="47"/>
        <end position="141"/>
    </location>
</feature>
<evidence type="ECO:0000259" key="1">
    <source>
        <dbReference type="PROSITE" id="PS50853"/>
    </source>
</evidence>
<dbReference type="CDD" id="cd00063">
    <property type="entry name" value="FN3"/>
    <property type="match status" value="1"/>
</dbReference>
<evidence type="ECO:0000313" key="2">
    <source>
        <dbReference type="EMBL" id="MCA9397477.1"/>
    </source>
</evidence>
<dbReference type="EMBL" id="JAGQKY010000046">
    <property type="protein sequence ID" value="MCA9397477.1"/>
    <property type="molecule type" value="Genomic_DNA"/>
</dbReference>
<feature type="non-terminal residue" evidence="2">
    <location>
        <position position="1"/>
    </location>
</feature>
<reference evidence="2" key="2">
    <citation type="journal article" date="2021" name="Microbiome">
        <title>Successional dynamics and alternative stable states in a saline activated sludge microbial community over 9 years.</title>
        <authorList>
            <person name="Wang Y."/>
            <person name="Ye J."/>
            <person name="Ju F."/>
            <person name="Liu L."/>
            <person name="Boyd J.A."/>
            <person name="Deng Y."/>
            <person name="Parks D.H."/>
            <person name="Jiang X."/>
            <person name="Yin X."/>
            <person name="Woodcroft B.J."/>
            <person name="Tyson G.W."/>
            <person name="Hugenholtz P."/>
            <person name="Polz M.F."/>
            <person name="Zhang T."/>
        </authorList>
    </citation>
    <scope>NUCLEOTIDE SEQUENCE</scope>
    <source>
        <strain evidence="2">HKST-UBA02</strain>
    </source>
</reference>
<dbReference type="InterPro" id="IPR013783">
    <property type="entry name" value="Ig-like_fold"/>
</dbReference>
<dbReference type="InterPro" id="IPR036116">
    <property type="entry name" value="FN3_sf"/>
</dbReference>
<evidence type="ECO:0000313" key="3">
    <source>
        <dbReference type="Proteomes" id="UP000699691"/>
    </source>
</evidence>
<dbReference type="InterPro" id="IPR003961">
    <property type="entry name" value="FN3_dom"/>
</dbReference>
<dbReference type="SMART" id="SM00060">
    <property type="entry name" value="FN3"/>
    <property type="match status" value="2"/>
</dbReference>
<dbReference type="Gene3D" id="2.60.40.10">
    <property type="entry name" value="Immunoglobulins"/>
    <property type="match status" value="1"/>
</dbReference>
<sequence length="267" mass="28702">PSESTYTVPLSGLADGTTYHYQLKLSDADGNEYSFEDHEFATIARPLITNVRIQQVTGTAQPSVFISWESNTEISSIINYFPQSTPNAAINQVDVTPIAGEHQMLVSGLQAQTQYALTVRGVDRYGNEAASDLQIFTTATDTRPPAISNLQVDTSIVTPEGSDQSTAQIAVSWDTDEPTTSQVEFGEGTGTTYARSTQEDTNLTFNHLVIISDLAPSNVYHLRALSNDSAGNTGTSADTVTITPKATSSALDLVIGNLQQIFGFLLQ</sequence>
<proteinExistence type="predicted"/>
<accession>A0A955LVU7</accession>
<dbReference type="Proteomes" id="UP000699691">
    <property type="component" value="Unassembled WGS sequence"/>
</dbReference>
<dbReference type="SUPFAM" id="SSF49265">
    <property type="entry name" value="Fibronectin type III"/>
    <property type="match status" value="1"/>
</dbReference>
<organism evidence="2 3">
    <name type="scientific">candidate division WWE3 bacterium</name>
    <dbReference type="NCBI Taxonomy" id="2053526"/>
    <lineage>
        <taxon>Bacteria</taxon>
        <taxon>Katanobacteria</taxon>
    </lineage>
</organism>
<protein>
    <submittedName>
        <fullName evidence="2">Fibronectin type III domain-containing protein</fullName>
    </submittedName>
</protein>